<dbReference type="Proteomes" id="UP000490800">
    <property type="component" value="Unassembled WGS sequence"/>
</dbReference>
<keyword evidence="3" id="KW-1185">Reference proteome</keyword>
<dbReference type="RefSeq" id="WP_157333007.1">
    <property type="nucleotide sequence ID" value="NZ_RHLK01000002.1"/>
</dbReference>
<dbReference type="AlphaFoldDB" id="A0A7X3JY61"/>
<feature type="active site" description="Schiff-base intermediate with dihydroxyacetone-P" evidence="1">
    <location>
        <position position="174"/>
    </location>
</feature>
<dbReference type="SMART" id="SM01133">
    <property type="entry name" value="DeoC"/>
    <property type="match status" value="1"/>
</dbReference>
<dbReference type="Pfam" id="PF01791">
    <property type="entry name" value="DeoC"/>
    <property type="match status" value="1"/>
</dbReference>
<dbReference type="InterPro" id="IPR050456">
    <property type="entry name" value="DeoC/FbaB_aldolase"/>
</dbReference>
<dbReference type="CDD" id="cd00958">
    <property type="entry name" value="DhnA"/>
    <property type="match status" value="1"/>
</dbReference>
<dbReference type="InterPro" id="IPR013785">
    <property type="entry name" value="Aldolase_TIM"/>
</dbReference>
<accession>A0A7X3JY61</accession>
<organism evidence="2 3">
    <name type="scientific">Paenibacillus lutrae</name>
    <dbReference type="NCBI Taxonomy" id="2078573"/>
    <lineage>
        <taxon>Bacteria</taxon>
        <taxon>Bacillati</taxon>
        <taxon>Bacillota</taxon>
        <taxon>Bacilli</taxon>
        <taxon>Bacillales</taxon>
        <taxon>Paenibacillaceae</taxon>
        <taxon>Paenibacillus</taxon>
    </lineage>
</organism>
<name>A0A7X3JY61_9BACL</name>
<dbReference type="GO" id="GO:0004332">
    <property type="term" value="F:fructose-bisphosphate aldolase activity"/>
    <property type="evidence" value="ECO:0007669"/>
    <property type="project" value="InterPro"/>
</dbReference>
<reference evidence="2 3" key="1">
    <citation type="journal article" date="2019" name="Microorganisms">
        <title>Paenibacillus lutrae sp. nov., A Chitinolytic Species Isolated from A River Otter in Castril Natural Park, Granada, Spain.</title>
        <authorList>
            <person name="Rodriguez M."/>
            <person name="Reina J.C."/>
            <person name="Bejar V."/>
            <person name="Llamas I."/>
        </authorList>
    </citation>
    <scope>NUCLEOTIDE SEQUENCE [LARGE SCALE GENOMIC DNA]</scope>
    <source>
        <strain evidence="2 3">N10</strain>
    </source>
</reference>
<dbReference type="PANTHER" id="PTHR47916">
    <property type="entry name" value="FRUCTOSE-BISPHOSPHATE ALDOLASE CLASS 1"/>
    <property type="match status" value="1"/>
</dbReference>
<dbReference type="PIRSF" id="PIRSF038992">
    <property type="entry name" value="Aldolase_Ia"/>
    <property type="match status" value="1"/>
</dbReference>
<evidence type="ECO:0000313" key="2">
    <source>
        <dbReference type="EMBL" id="MVO98629.1"/>
    </source>
</evidence>
<protein>
    <submittedName>
        <fullName evidence="2">Deoxyribose-phosphate aldolase</fullName>
    </submittedName>
</protein>
<gene>
    <name evidence="2" type="ORF">EDM21_03610</name>
</gene>
<feature type="active site" description="Proton donor" evidence="1">
    <location>
        <position position="147"/>
    </location>
</feature>
<dbReference type="InterPro" id="IPR041720">
    <property type="entry name" value="FbaB-like"/>
</dbReference>
<dbReference type="NCBIfam" id="NF005556">
    <property type="entry name" value="PRK07226.1"/>
    <property type="match status" value="1"/>
</dbReference>
<dbReference type="Gene3D" id="3.20.20.70">
    <property type="entry name" value="Aldolase class I"/>
    <property type="match status" value="1"/>
</dbReference>
<evidence type="ECO:0000256" key="1">
    <source>
        <dbReference type="PIRSR" id="PIRSR038992-1"/>
    </source>
</evidence>
<dbReference type="OrthoDB" id="5915071at2"/>
<evidence type="ECO:0000313" key="3">
    <source>
        <dbReference type="Proteomes" id="UP000490800"/>
    </source>
</evidence>
<dbReference type="PANTHER" id="PTHR47916:SF1">
    <property type="entry name" value="3-HYDROXY-5-PHOSPHONOOXYPENTANE-2,4-DIONE THIOLASE"/>
    <property type="match status" value="1"/>
</dbReference>
<dbReference type="SUPFAM" id="SSF51569">
    <property type="entry name" value="Aldolase"/>
    <property type="match status" value="1"/>
</dbReference>
<dbReference type="InterPro" id="IPR002915">
    <property type="entry name" value="DeoC/FbaB/LacD_aldolase"/>
</dbReference>
<dbReference type="EMBL" id="RHLK01000002">
    <property type="protein sequence ID" value="MVO98629.1"/>
    <property type="molecule type" value="Genomic_DNA"/>
</dbReference>
<proteinExistence type="predicted"/>
<sequence>MNGKDIRLSRIFHPETKRACLVPLDHGVTMGPIEGIRNIWPLIEQVVAGGADGIVLHKGYLNKVKSQIPGTRSSGYILHLSASTLLSKDSSHKVMVGSVEEAIKMGADAVSIHVNLGTEHEADMIQQFGAVSKACLEWGMPLLAMMYSKKEPVSGADLAHAVRLAEELGADIVKVEYPGSEEQMENLMGGVDIPVVVAGGSLTGTKDVLSMINESLLAGASGVAIGRNVFQSGNPEMTMRIISSLVHGTLTYQECLFEFRKMEDRGYVTR</sequence>
<comment type="caution">
    <text evidence="2">The sequence shown here is derived from an EMBL/GenBank/DDBJ whole genome shotgun (WGS) entry which is preliminary data.</text>
</comment>